<dbReference type="SMART" id="SM00646">
    <property type="entry name" value="Ami_3"/>
    <property type="match status" value="1"/>
</dbReference>
<dbReference type="CDD" id="cd02696">
    <property type="entry name" value="MurNAc-LAA"/>
    <property type="match status" value="1"/>
</dbReference>
<dbReference type="OrthoDB" id="9810670at2"/>
<gene>
    <name evidence="3" type="ORF">FDO65_19390</name>
</gene>
<dbReference type="Gene3D" id="1.10.101.10">
    <property type="entry name" value="PGBD-like superfamily/PGBD"/>
    <property type="match status" value="2"/>
</dbReference>
<dbReference type="PANTHER" id="PTHR30404">
    <property type="entry name" value="N-ACETYLMURAMOYL-L-ALANINE AMIDASE"/>
    <property type="match status" value="1"/>
</dbReference>
<dbReference type="SUPFAM" id="SSF47090">
    <property type="entry name" value="PGBD-like"/>
    <property type="match status" value="2"/>
</dbReference>
<dbReference type="GO" id="GO:0009253">
    <property type="term" value="P:peptidoglycan catabolic process"/>
    <property type="evidence" value="ECO:0007669"/>
    <property type="project" value="InterPro"/>
</dbReference>
<keyword evidence="4" id="KW-1185">Reference proteome</keyword>
<dbReference type="Pfam" id="PF01520">
    <property type="entry name" value="Amidase_3"/>
    <property type="match status" value="1"/>
</dbReference>
<evidence type="ECO:0000256" key="1">
    <source>
        <dbReference type="ARBA" id="ARBA00022801"/>
    </source>
</evidence>
<dbReference type="GO" id="GO:0030288">
    <property type="term" value="C:outer membrane-bounded periplasmic space"/>
    <property type="evidence" value="ECO:0007669"/>
    <property type="project" value="TreeGrafter"/>
</dbReference>
<sequence>MLRRGDRGPAVADIRDALASLNLLAAPPEEDRRYAEFDAATDRAVRSFQQLRGLIVDGVVGPVTVRSLTDARWKLGDRSLAYTLSAVMTGDDVMALQTRLAELGYNTGRPDGIFGPLTDGCVREFQRHRGLDEDGVFGAATYRELNRIGRMVTGGRPQYLREHQLIQMSGPRLQGKRIVLDPAHGGADAGWQHGSARASDLVMDVARRLQSRMQTAGMTTFLTRDEDGNPSPEERAEYANSLGADLLLSLHIDGSPSPQACGIATFHFGTDSGATSTIGETLAALVQRELVSRTRFMDCRVHHRPWDILRLTKMPAVQVEMGYLSNPYERSLLLDDDFRNRLADGLLVAVKRLYLDGRDDPHTGTFSFSDLLAHEQMIHDAAVR</sequence>
<evidence type="ECO:0000313" key="4">
    <source>
        <dbReference type="Proteomes" id="UP000306985"/>
    </source>
</evidence>
<dbReference type="InterPro" id="IPR036365">
    <property type="entry name" value="PGBD-like_sf"/>
</dbReference>
<evidence type="ECO:0000259" key="2">
    <source>
        <dbReference type="SMART" id="SM00646"/>
    </source>
</evidence>
<dbReference type="InterPro" id="IPR002508">
    <property type="entry name" value="MurNAc-LAA_cat"/>
</dbReference>
<evidence type="ECO:0000313" key="3">
    <source>
        <dbReference type="EMBL" id="TKV56986.1"/>
    </source>
</evidence>
<dbReference type="InterPro" id="IPR050695">
    <property type="entry name" value="N-acetylmuramoyl_amidase_3"/>
</dbReference>
<feature type="domain" description="MurNAc-LAA" evidence="2">
    <location>
        <begin position="236"/>
        <end position="351"/>
    </location>
</feature>
<accession>A0A4U6QAN2</accession>
<name>A0A4U6QAN2_9ACTN</name>
<organism evidence="3 4">
    <name type="scientific">Nakamurella flava</name>
    <dbReference type="NCBI Taxonomy" id="2576308"/>
    <lineage>
        <taxon>Bacteria</taxon>
        <taxon>Bacillati</taxon>
        <taxon>Actinomycetota</taxon>
        <taxon>Actinomycetes</taxon>
        <taxon>Nakamurellales</taxon>
        <taxon>Nakamurellaceae</taxon>
        <taxon>Nakamurella</taxon>
    </lineage>
</organism>
<dbReference type="Pfam" id="PF01471">
    <property type="entry name" value="PG_binding_1"/>
    <property type="match status" value="2"/>
</dbReference>
<dbReference type="RefSeq" id="WP_137451372.1">
    <property type="nucleotide sequence ID" value="NZ_SZZH01000006.1"/>
</dbReference>
<proteinExistence type="predicted"/>
<dbReference type="InterPro" id="IPR002477">
    <property type="entry name" value="Peptidoglycan-bd-like"/>
</dbReference>
<keyword evidence="1" id="KW-0378">Hydrolase</keyword>
<dbReference type="SUPFAM" id="SSF53187">
    <property type="entry name" value="Zn-dependent exopeptidases"/>
    <property type="match status" value="1"/>
</dbReference>
<reference evidence="3 4" key="1">
    <citation type="submission" date="2019-05" db="EMBL/GenBank/DDBJ databases">
        <title>Nakamurella sp. N5BH11, whole genome shotgun sequence.</title>
        <authorList>
            <person name="Tuo L."/>
        </authorList>
    </citation>
    <scope>NUCLEOTIDE SEQUENCE [LARGE SCALE GENOMIC DNA]</scope>
    <source>
        <strain evidence="3 4">N5BH11</strain>
    </source>
</reference>
<dbReference type="AlphaFoldDB" id="A0A4U6QAN2"/>
<comment type="caution">
    <text evidence="3">The sequence shown here is derived from an EMBL/GenBank/DDBJ whole genome shotgun (WGS) entry which is preliminary data.</text>
</comment>
<dbReference type="Gene3D" id="3.40.630.40">
    <property type="entry name" value="Zn-dependent exopeptidases"/>
    <property type="match status" value="1"/>
</dbReference>
<dbReference type="PANTHER" id="PTHR30404:SF0">
    <property type="entry name" value="N-ACETYLMURAMOYL-L-ALANINE AMIDASE AMIC"/>
    <property type="match status" value="1"/>
</dbReference>
<protein>
    <submittedName>
        <fullName evidence="3">N-acetylmuramoyl-L-alanine amidase</fullName>
    </submittedName>
</protein>
<dbReference type="GO" id="GO:0008745">
    <property type="term" value="F:N-acetylmuramoyl-L-alanine amidase activity"/>
    <property type="evidence" value="ECO:0007669"/>
    <property type="project" value="InterPro"/>
</dbReference>
<dbReference type="Proteomes" id="UP000306985">
    <property type="component" value="Unassembled WGS sequence"/>
</dbReference>
<dbReference type="EMBL" id="SZZH01000006">
    <property type="protein sequence ID" value="TKV56986.1"/>
    <property type="molecule type" value="Genomic_DNA"/>
</dbReference>
<dbReference type="InterPro" id="IPR036366">
    <property type="entry name" value="PGBDSf"/>
</dbReference>